<protein>
    <submittedName>
        <fullName evidence="4">Chagasin family peptidase inhibitor I42</fullName>
    </submittedName>
</protein>
<dbReference type="PANTHER" id="PTHR36530:SF1">
    <property type="entry name" value="AMOEBIASIN-1"/>
    <property type="match status" value="1"/>
</dbReference>
<dbReference type="PANTHER" id="PTHR36530">
    <property type="entry name" value="INHIBITOR OF CYSTEINE PEPTIDASE"/>
    <property type="match status" value="1"/>
</dbReference>
<dbReference type="EMBL" id="LGGP01000201">
    <property type="protein sequence ID" value="KUK80134.1"/>
    <property type="molecule type" value="Genomic_DNA"/>
</dbReference>
<sequence length="226" mass="25087">MKRILVIICIVALTTVLGLSNELVKSSNTMMVSQLAVLEIQENPSTGYLWHVFAEPSGVLRNFLEEHNAPSFMPGAPSVKGWIMTAAKEGKTLITLKLFREWEGEKQSIDFRALTVDVSGEGKGQVDLKLLMNEVNIGSTFTITLEENASTGYTWHYEILGDGVREVAKDVVTDTSGKVGAPSRVTWTFQAVDEGNTSIVFRYFREWEGVKSSIDFEAYNIAVQQN</sequence>
<proteinExistence type="predicted"/>
<dbReference type="Pfam" id="PF09394">
    <property type="entry name" value="Inhibitor_I42"/>
    <property type="match status" value="2"/>
</dbReference>
<evidence type="ECO:0000313" key="4">
    <source>
        <dbReference type="EMBL" id="KUK80134.1"/>
    </source>
</evidence>
<evidence type="ECO:0000256" key="1">
    <source>
        <dbReference type="ARBA" id="ARBA00022690"/>
    </source>
</evidence>
<feature type="domain" description="Proteinase inhibitor I42 chagasin" evidence="3">
    <location>
        <begin position="135"/>
        <end position="215"/>
    </location>
</feature>
<organism evidence="4 5">
    <name type="scientific">Mesotoga prima</name>
    <dbReference type="NCBI Taxonomy" id="1184387"/>
    <lineage>
        <taxon>Bacteria</taxon>
        <taxon>Thermotogati</taxon>
        <taxon>Thermotogota</taxon>
        <taxon>Thermotogae</taxon>
        <taxon>Kosmotogales</taxon>
        <taxon>Kosmotogaceae</taxon>
        <taxon>Mesotoga</taxon>
    </lineage>
</organism>
<evidence type="ECO:0000313" key="5">
    <source>
        <dbReference type="Proteomes" id="UP000054092"/>
    </source>
</evidence>
<dbReference type="AlphaFoldDB" id="A0A101HNR5"/>
<reference evidence="5" key="1">
    <citation type="journal article" date="2015" name="MBio">
        <title>Genome-Resolved Metagenomic Analysis Reveals Roles for Candidate Phyla and Other Microbial Community Members in Biogeochemical Transformations in Oil Reservoirs.</title>
        <authorList>
            <person name="Hu P."/>
            <person name="Tom L."/>
            <person name="Singh A."/>
            <person name="Thomas B.C."/>
            <person name="Baker B.J."/>
            <person name="Piceno Y.M."/>
            <person name="Andersen G.L."/>
            <person name="Banfield J.F."/>
        </authorList>
    </citation>
    <scope>NUCLEOTIDE SEQUENCE [LARGE SCALE GENOMIC DNA]</scope>
</reference>
<dbReference type="Gene3D" id="2.60.40.2020">
    <property type="match status" value="2"/>
</dbReference>
<dbReference type="PATRIC" id="fig|1184387.3.peg.1584"/>
<gene>
    <name evidence="4" type="ORF">XD94_1149</name>
</gene>
<feature type="domain" description="Proteinase inhibitor I42 chagasin" evidence="3">
    <location>
        <begin position="32"/>
        <end position="115"/>
    </location>
</feature>
<evidence type="ECO:0000259" key="3">
    <source>
        <dbReference type="Pfam" id="PF09394"/>
    </source>
</evidence>
<accession>A0A101HNR5</accession>
<comment type="caution">
    <text evidence="4">The sequence shown here is derived from an EMBL/GenBank/DDBJ whole genome shotgun (WGS) entry which is preliminary data.</text>
</comment>
<dbReference type="SUPFAM" id="SSF141066">
    <property type="entry name" value="ICP-like"/>
    <property type="match status" value="2"/>
</dbReference>
<dbReference type="InterPro" id="IPR052781">
    <property type="entry name" value="Cys_protease_inhibitor_I42"/>
</dbReference>
<keyword evidence="1" id="KW-0646">Protease inhibitor</keyword>
<evidence type="ECO:0000256" key="2">
    <source>
        <dbReference type="ARBA" id="ARBA00022704"/>
    </source>
</evidence>
<dbReference type="GO" id="GO:0004869">
    <property type="term" value="F:cysteine-type endopeptidase inhibitor activity"/>
    <property type="evidence" value="ECO:0007669"/>
    <property type="project" value="UniProtKB-KW"/>
</dbReference>
<dbReference type="Proteomes" id="UP000054092">
    <property type="component" value="Unassembled WGS sequence"/>
</dbReference>
<keyword evidence="2" id="KW-0789">Thiol protease inhibitor</keyword>
<dbReference type="InterPro" id="IPR018990">
    <property type="entry name" value="Prot_inh_I42_chagasin"/>
</dbReference>
<name>A0A101HNR5_9BACT</name>
<dbReference type="InterPro" id="IPR036331">
    <property type="entry name" value="Chagasin-like_sf"/>
</dbReference>